<keyword evidence="4" id="KW-1185">Reference proteome</keyword>
<protein>
    <submittedName>
        <fullName evidence="3">Uncharacterized protein</fullName>
    </submittedName>
</protein>
<dbReference type="KEGG" id="edi:EDI_057420"/>
<keyword evidence="2" id="KW-0472">Membrane</keyword>
<evidence type="ECO:0000313" key="3">
    <source>
        <dbReference type="EMBL" id="EDR28706.1"/>
    </source>
</evidence>
<feature type="compositionally biased region" description="Pro residues" evidence="1">
    <location>
        <begin position="20"/>
        <end position="78"/>
    </location>
</feature>
<sequence length="181" mass="20872">MDYQQQSTYNPPMIPDSQMYPPPQQQGMYPPPQQQGMYPPPQQQGMYPPPQQQGMYPPPQQQGMYPPPQQGMYPPPAQPVYQASPEEKKKKKSSSSSSSNDDKERHQFEKANILFILGIFIPLLQCMNWMCIFRKPRSERIRMKRTVMIIFSIIETIMCTMPVIFIIFTVVMVTSVGGSDF</sequence>
<dbReference type="Proteomes" id="UP000008076">
    <property type="component" value="Unassembled WGS sequence"/>
</dbReference>
<name>B0E9U5_ENTDS</name>
<keyword evidence="2" id="KW-0812">Transmembrane</keyword>
<dbReference type="PANTHER" id="PTHR34078">
    <property type="entry name" value="EXPRESSED PROTEIN"/>
    <property type="match status" value="1"/>
</dbReference>
<feature type="region of interest" description="Disordered" evidence="1">
    <location>
        <begin position="1"/>
        <end position="104"/>
    </location>
</feature>
<accession>B0E9U5</accession>
<reference evidence="4" key="1">
    <citation type="submission" date="2007-12" db="EMBL/GenBank/DDBJ databases">
        <title>Annotation of Entamoeba dispar SAW760.</title>
        <authorList>
            <person name="Lorenzi H."/>
            <person name="Inman J."/>
            <person name="Schobel S."/>
            <person name="Amedeo P."/>
            <person name="Caler E."/>
        </authorList>
    </citation>
    <scope>NUCLEOTIDE SEQUENCE [LARGE SCALE GENOMIC DNA]</scope>
    <source>
        <strain evidence="4">ATCC PRA-260 / SAW760</strain>
    </source>
</reference>
<evidence type="ECO:0000256" key="2">
    <source>
        <dbReference type="SAM" id="Phobius"/>
    </source>
</evidence>
<evidence type="ECO:0000313" key="4">
    <source>
        <dbReference type="Proteomes" id="UP000008076"/>
    </source>
</evidence>
<dbReference type="GeneID" id="5880049"/>
<dbReference type="eggNOG" id="ENOG502RH5H">
    <property type="taxonomic scope" value="Eukaryota"/>
</dbReference>
<dbReference type="OrthoDB" id="10468274at2759"/>
<dbReference type="VEuPathDB" id="AmoebaDB:EDI_057420"/>
<dbReference type="EMBL" id="DS548381">
    <property type="protein sequence ID" value="EDR28706.1"/>
    <property type="molecule type" value="Genomic_DNA"/>
</dbReference>
<keyword evidence="2" id="KW-1133">Transmembrane helix</keyword>
<feature type="compositionally biased region" description="Polar residues" evidence="1">
    <location>
        <begin position="1"/>
        <end position="10"/>
    </location>
</feature>
<feature type="transmembrane region" description="Helical" evidence="2">
    <location>
        <begin position="113"/>
        <end position="134"/>
    </location>
</feature>
<evidence type="ECO:0000256" key="1">
    <source>
        <dbReference type="SAM" id="MobiDB-lite"/>
    </source>
</evidence>
<dbReference type="AlphaFoldDB" id="B0E9U5"/>
<dbReference type="PANTHER" id="PTHR34078:SF3">
    <property type="entry name" value="TRANSMEMBRANE PROTEIN"/>
    <property type="match status" value="1"/>
</dbReference>
<gene>
    <name evidence="3" type="ORF">EDI_057420</name>
</gene>
<proteinExistence type="predicted"/>
<dbReference type="RefSeq" id="XP_001735116.1">
    <property type="nucleotide sequence ID" value="XM_001735064.1"/>
</dbReference>
<organism evidence="4">
    <name type="scientific">Entamoeba dispar (strain ATCC PRA-260 / SAW760)</name>
    <dbReference type="NCBI Taxonomy" id="370354"/>
    <lineage>
        <taxon>Eukaryota</taxon>
        <taxon>Amoebozoa</taxon>
        <taxon>Evosea</taxon>
        <taxon>Archamoebae</taxon>
        <taxon>Mastigamoebida</taxon>
        <taxon>Entamoebidae</taxon>
        <taxon>Entamoeba</taxon>
    </lineage>
</organism>
<dbReference type="OMA" id="NPPMIPD"/>
<feature type="transmembrane region" description="Helical" evidence="2">
    <location>
        <begin position="146"/>
        <end position="173"/>
    </location>
</feature>